<dbReference type="PANTHER" id="PTHR43656:SF2">
    <property type="entry name" value="BINDING OXIDOREDUCTASE, PUTATIVE (AFU_ORTHOLOGUE AFUA_2G08260)-RELATED"/>
    <property type="match status" value="1"/>
</dbReference>
<evidence type="ECO:0000313" key="5">
    <source>
        <dbReference type="Proteomes" id="UP000183954"/>
    </source>
</evidence>
<evidence type="ECO:0000256" key="2">
    <source>
        <dbReference type="ARBA" id="ARBA00023002"/>
    </source>
</evidence>
<dbReference type="InterPro" id="IPR001155">
    <property type="entry name" value="OxRdtase_FMN_N"/>
</dbReference>
<dbReference type="Gene3D" id="3.20.20.70">
    <property type="entry name" value="Aldolase class I"/>
    <property type="match status" value="1"/>
</dbReference>
<dbReference type="AlphaFoldDB" id="A0A1M5ZD65"/>
<dbReference type="SUPFAM" id="SSF51395">
    <property type="entry name" value="FMN-linked oxidoreductases"/>
    <property type="match status" value="1"/>
</dbReference>
<dbReference type="InterPro" id="IPR051799">
    <property type="entry name" value="NADH_flavin_oxidoreductase"/>
</dbReference>
<dbReference type="RefSeq" id="WP_073030696.1">
    <property type="nucleotide sequence ID" value="NZ_FQXJ01000011.1"/>
</dbReference>
<dbReference type="Pfam" id="PF00724">
    <property type="entry name" value="Oxidored_FMN"/>
    <property type="match status" value="1"/>
</dbReference>
<dbReference type="InterPro" id="IPR013785">
    <property type="entry name" value="Aldolase_TIM"/>
</dbReference>
<evidence type="ECO:0000259" key="3">
    <source>
        <dbReference type="Pfam" id="PF00724"/>
    </source>
</evidence>
<dbReference type="GO" id="GO:0010181">
    <property type="term" value="F:FMN binding"/>
    <property type="evidence" value="ECO:0007669"/>
    <property type="project" value="InterPro"/>
</dbReference>
<gene>
    <name evidence="4" type="ORF">SAMN02746098_03184</name>
</gene>
<organism evidence="4 5">
    <name type="scientific">Desulfosporosinus lacus DSM 15449</name>
    <dbReference type="NCBI Taxonomy" id="1121420"/>
    <lineage>
        <taxon>Bacteria</taxon>
        <taxon>Bacillati</taxon>
        <taxon>Bacillota</taxon>
        <taxon>Clostridia</taxon>
        <taxon>Eubacteriales</taxon>
        <taxon>Desulfitobacteriaceae</taxon>
        <taxon>Desulfosporosinus</taxon>
    </lineage>
</organism>
<keyword evidence="2" id="KW-0560">Oxidoreductase</keyword>
<dbReference type="GO" id="GO:0016491">
    <property type="term" value="F:oxidoreductase activity"/>
    <property type="evidence" value="ECO:0007669"/>
    <property type="project" value="UniProtKB-KW"/>
</dbReference>
<dbReference type="EMBL" id="FQXJ01000011">
    <property type="protein sequence ID" value="SHI22132.1"/>
    <property type="molecule type" value="Genomic_DNA"/>
</dbReference>
<dbReference type="PANTHER" id="PTHR43656">
    <property type="entry name" value="BINDING OXIDOREDUCTASE, PUTATIVE (AFU_ORTHOLOGUE AFUA_2G08260)-RELATED"/>
    <property type="match status" value="1"/>
</dbReference>
<evidence type="ECO:0000313" key="4">
    <source>
        <dbReference type="EMBL" id="SHI22132.1"/>
    </source>
</evidence>
<keyword evidence="5" id="KW-1185">Reference proteome</keyword>
<sequence>MTNLLFTPTTFAGVQLRNKIVYPPITTGFAESDGQVSDRMVEYYRQRASGGVGLIIVEPGVINLQAKLSKFSAGAWADAQISGMAKLAQTIKNEGARAFLQLCHAGPKANPRVNSVQPSSASEKPFIFKYPTISLSQDEILGVVHDFVMAATRAREAGFDGVELHAAHFYLLSSFLSPLINTRTDDYGGDNLRRAKIVRETILAIKKKLGQDFPVTVRYHGFEDGEYGIKYEDAIELGQVFEAAGADGLHISAYGVSEPNLVGIAALPSSCIPSKEHPNAPFVSHAGHIKQFVNLPIIAVGKITNPLDAERSLREGKCDLVAVGRAILVDPQWPNKIAAGRNVVRCIGCNDCINSLAKGALNCRVNRTL</sequence>
<name>A0A1M5ZD65_9FIRM</name>
<dbReference type="OrthoDB" id="9772736at2"/>
<evidence type="ECO:0000256" key="1">
    <source>
        <dbReference type="ARBA" id="ARBA00022630"/>
    </source>
</evidence>
<dbReference type="Proteomes" id="UP000183954">
    <property type="component" value="Unassembled WGS sequence"/>
</dbReference>
<keyword evidence="1" id="KW-0285">Flavoprotein</keyword>
<dbReference type="CDD" id="cd02803">
    <property type="entry name" value="OYE_like_FMN_family"/>
    <property type="match status" value="1"/>
</dbReference>
<protein>
    <submittedName>
        <fullName evidence="4">2,4-dienoyl-CoA reductase</fullName>
    </submittedName>
</protein>
<dbReference type="STRING" id="1121420.SAMN02746098_03184"/>
<reference evidence="5" key="1">
    <citation type="submission" date="2016-11" db="EMBL/GenBank/DDBJ databases">
        <authorList>
            <person name="Varghese N."/>
            <person name="Submissions S."/>
        </authorList>
    </citation>
    <scope>NUCLEOTIDE SEQUENCE [LARGE SCALE GENOMIC DNA]</scope>
    <source>
        <strain evidence="5">DSM 15449</strain>
    </source>
</reference>
<accession>A0A1M5ZD65</accession>
<proteinExistence type="predicted"/>
<feature type="domain" description="NADH:flavin oxidoreductase/NADH oxidase N-terminal" evidence="3">
    <location>
        <begin position="5"/>
        <end position="342"/>
    </location>
</feature>